<dbReference type="PANTHER" id="PTHR47506:SF3">
    <property type="entry name" value="HTH-TYPE TRANSCRIPTIONAL REGULATOR LMRA"/>
    <property type="match status" value="1"/>
</dbReference>
<name>A0ABT6WVM6_9ACTN</name>
<dbReference type="InterPro" id="IPR009057">
    <property type="entry name" value="Homeodomain-like_sf"/>
</dbReference>
<keyword evidence="2 4" id="KW-0238">DNA-binding</keyword>
<accession>A0ABT6WVM6</accession>
<evidence type="ECO:0000313" key="7">
    <source>
        <dbReference type="Proteomes" id="UP001241758"/>
    </source>
</evidence>
<dbReference type="InterPro" id="IPR011075">
    <property type="entry name" value="TetR_C"/>
</dbReference>
<dbReference type="InterPro" id="IPR001647">
    <property type="entry name" value="HTH_TetR"/>
</dbReference>
<evidence type="ECO:0000259" key="5">
    <source>
        <dbReference type="PROSITE" id="PS50977"/>
    </source>
</evidence>
<evidence type="ECO:0000313" key="6">
    <source>
        <dbReference type="EMBL" id="MDI6103686.1"/>
    </source>
</evidence>
<dbReference type="PANTHER" id="PTHR47506">
    <property type="entry name" value="TRANSCRIPTIONAL REGULATORY PROTEIN"/>
    <property type="match status" value="1"/>
</dbReference>
<dbReference type="PRINTS" id="PR00455">
    <property type="entry name" value="HTHTETR"/>
</dbReference>
<reference evidence="6 7" key="1">
    <citation type="submission" date="2023-05" db="EMBL/GenBank/DDBJ databases">
        <title>Actinoplanes sp. NEAU-A12 genome sequencing.</title>
        <authorList>
            <person name="Wang Z.-S."/>
        </authorList>
    </citation>
    <scope>NUCLEOTIDE SEQUENCE [LARGE SCALE GENOMIC DNA]</scope>
    <source>
        <strain evidence="6 7">NEAU-A12</strain>
    </source>
</reference>
<protein>
    <submittedName>
        <fullName evidence="6">TetR/AcrR family transcriptional regulator</fullName>
    </submittedName>
</protein>
<organism evidence="6 7">
    <name type="scientific">Actinoplanes sandaracinus</name>
    <dbReference type="NCBI Taxonomy" id="3045177"/>
    <lineage>
        <taxon>Bacteria</taxon>
        <taxon>Bacillati</taxon>
        <taxon>Actinomycetota</taxon>
        <taxon>Actinomycetes</taxon>
        <taxon>Micromonosporales</taxon>
        <taxon>Micromonosporaceae</taxon>
        <taxon>Actinoplanes</taxon>
    </lineage>
</organism>
<dbReference type="SUPFAM" id="SSF46689">
    <property type="entry name" value="Homeodomain-like"/>
    <property type="match status" value="1"/>
</dbReference>
<keyword evidence="3" id="KW-0804">Transcription</keyword>
<dbReference type="Gene3D" id="1.10.357.10">
    <property type="entry name" value="Tetracycline Repressor, domain 2"/>
    <property type="match status" value="1"/>
</dbReference>
<keyword evidence="7" id="KW-1185">Reference proteome</keyword>
<keyword evidence="1" id="KW-0805">Transcription regulation</keyword>
<gene>
    <name evidence="6" type="ORF">QLQ12_34240</name>
</gene>
<dbReference type="PROSITE" id="PS50977">
    <property type="entry name" value="HTH_TETR_2"/>
    <property type="match status" value="1"/>
</dbReference>
<dbReference type="InterPro" id="IPR036271">
    <property type="entry name" value="Tet_transcr_reg_TetR-rel_C_sf"/>
</dbReference>
<dbReference type="RefSeq" id="WP_282764899.1">
    <property type="nucleotide sequence ID" value="NZ_JASCTH010000027.1"/>
</dbReference>
<dbReference type="SUPFAM" id="SSF48498">
    <property type="entry name" value="Tetracyclin repressor-like, C-terminal domain"/>
    <property type="match status" value="1"/>
</dbReference>
<sequence>MGQTREALIEATKHLLAEDGYGSTSPRDILARSGAGQGSLYHHFRGKSDLAAAALHEVSAEMRTAVDDRLDAAADPVVAVLDWLQAPRDALRGCRLGRLAAEPAIGEAVIAAPIAAYFHHVQGRLAARLGEAAAAGRLTDGMDPGEVAASLVAVVQGGYVLARATDDPAAMRRAQAGAAALLRACCRPVEGDNR</sequence>
<dbReference type="Pfam" id="PF16925">
    <property type="entry name" value="TetR_C_13"/>
    <property type="match status" value="1"/>
</dbReference>
<evidence type="ECO:0000256" key="3">
    <source>
        <dbReference type="ARBA" id="ARBA00023163"/>
    </source>
</evidence>
<evidence type="ECO:0000256" key="4">
    <source>
        <dbReference type="PROSITE-ProRule" id="PRU00335"/>
    </source>
</evidence>
<comment type="caution">
    <text evidence="6">The sequence shown here is derived from an EMBL/GenBank/DDBJ whole genome shotgun (WGS) entry which is preliminary data.</text>
</comment>
<feature type="DNA-binding region" description="H-T-H motif" evidence="4">
    <location>
        <begin position="25"/>
        <end position="44"/>
    </location>
</feature>
<dbReference type="EMBL" id="JASCTH010000027">
    <property type="protein sequence ID" value="MDI6103686.1"/>
    <property type="molecule type" value="Genomic_DNA"/>
</dbReference>
<dbReference type="Proteomes" id="UP001241758">
    <property type="component" value="Unassembled WGS sequence"/>
</dbReference>
<evidence type="ECO:0000256" key="1">
    <source>
        <dbReference type="ARBA" id="ARBA00023015"/>
    </source>
</evidence>
<evidence type="ECO:0000256" key="2">
    <source>
        <dbReference type="ARBA" id="ARBA00023125"/>
    </source>
</evidence>
<proteinExistence type="predicted"/>
<dbReference type="Pfam" id="PF00440">
    <property type="entry name" value="TetR_N"/>
    <property type="match status" value="1"/>
</dbReference>
<feature type="domain" description="HTH tetR-type" evidence="5">
    <location>
        <begin position="2"/>
        <end position="62"/>
    </location>
</feature>